<evidence type="ECO:0000313" key="1">
    <source>
        <dbReference type="EMBL" id="AQL00042.1"/>
    </source>
</evidence>
<reference evidence="1" key="1">
    <citation type="submission" date="2015-12" db="EMBL/GenBank/DDBJ databases">
        <title>Update maize B73 reference genome by single molecule sequencing technologies.</title>
        <authorList>
            <consortium name="Maize Genome Sequencing Project"/>
            <person name="Ware D."/>
        </authorList>
    </citation>
    <scope>NUCLEOTIDE SEQUENCE</scope>
    <source>
        <tissue evidence="1">Seedling</tissue>
    </source>
</reference>
<accession>A0A1D6GAA7</accession>
<protein>
    <submittedName>
        <fullName evidence="1">Uncharacterized protein</fullName>
    </submittedName>
</protein>
<gene>
    <name evidence="1" type="ORF">ZEAMMB73_Zm00001d012630</name>
</gene>
<dbReference type="AlphaFoldDB" id="A0A1D6GAA7"/>
<dbReference type="InParanoid" id="A0A1D6GAA7"/>
<organism evidence="1">
    <name type="scientific">Zea mays</name>
    <name type="common">Maize</name>
    <dbReference type="NCBI Taxonomy" id="4577"/>
    <lineage>
        <taxon>Eukaryota</taxon>
        <taxon>Viridiplantae</taxon>
        <taxon>Streptophyta</taxon>
        <taxon>Embryophyta</taxon>
        <taxon>Tracheophyta</taxon>
        <taxon>Spermatophyta</taxon>
        <taxon>Magnoliopsida</taxon>
        <taxon>Liliopsida</taxon>
        <taxon>Poales</taxon>
        <taxon>Poaceae</taxon>
        <taxon>PACMAD clade</taxon>
        <taxon>Panicoideae</taxon>
        <taxon>Andropogonodae</taxon>
        <taxon>Andropogoneae</taxon>
        <taxon>Tripsacinae</taxon>
        <taxon>Zea</taxon>
    </lineage>
</organism>
<proteinExistence type="predicted"/>
<name>A0A1D6GAA7_MAIZE</name>
<dbReference type="EMBL" id="CM000784">
    <property type="protein sequence ID" value="AQL00042.1"/>
    <property type="molecule type" value="Genomic_DNA"/>
</dbReference>
<sequence length="201" mass="22107">MEAIGNTLPALGTLADNDMVLVEEQQQALEVVCPSPPPLLPLPEPVCGTVFLELLESASWVALEDKKTLVERNIVKETQCKWNLKKKGLWMMTVVKYVTKTVKLLRTSSSTARLHANFGAPSDSLSLMIWAPRTCQTSVALIAFRVQNSTPLSSSGAGNCGNTEMVSSFVRIMPLLRPLYIHALLKQKLGRTGTTGKRHKY</sequence>